<dbReference type="Gene3D" id="3.40.50.150">
    <property type="entry name" value="Vaccinia Virus protein VP39"/>
    <property type="match status" value="1"/>
</dbReference>
<proteinExistence type="predicted"/>
<sequence>MTDGRRRHALMSKIDRRVGAGLFLRFLSTEPVSRRFGYDRGTPIDRYYIENFLARQSAEIRGRALEIGDAAYCRRFGGARVTRQEVLHVKAGNPEATIVGDLSEPGVLPEGGLDCIVLTQTLHLIYDMKAAVEGMHRGLRSGGVALVTVPGISPVAEDQWGTTWYWSLTALSAKRLFGEVFGPENVEVETYGNAFSATAFLQGLAHEEVSKRKLDLVDDGYPVTITIKARRGA</sequence>
<name>A0A840A1Y3_9CAUL</name>
<dbReference type="InterPro" id="IPR013216">
    <property type="entry name" value="Methyltransf_11"/>
</dbReference>
<accession>A0A840A1Y3</accession>
<dbReference type="Proteomes" id="UP000530564">
    <property type="component" value="Unassembled WGS sequence"/>
</dbReference>
<feature type="domain" description="Methyltransferase type 11" evidence="1">
    <location>
        <begin position="96"/>
        <end position="146"/>
    </location>
</feature>
<organism evidence="2 3">
    <name type="scientific">Phenylobacterium haematophilum</name>
    <dbReference type="NCBI Taxonomy" id="98513"/>
    <lineage>
        <taxon>Bacteria</taxon>
        <taxon>Pseudomonadati</taxon>
        <taxon>Pseudomonadota</taxon>
        <taxon>Alphaproteobacteria</taxon>
        <taxon>Caulobacterales</taxon>
        <taxon>Caulobacteraceae</taxon>
        <taxon>Phenylobacterium</taxon>
    </lineage>
</organism>
<dbReference type="SUPFAM" id="SSF53335">
    <property type="entry name" value="S-adenosyl-L-methionine-dependent methyltransferases"/>
    <property type="match status" value="1"/>
</dbReference>
<evidence type="ECO:0000313" key="2">
    <source>
        <dbReference type="EMBL" id="MBB3891683.1"/>
    </source>
</evidence>
<evidence type="ECO:0000313" key="3">
    <source>
        <dbReference type="Proteomes" id="UP000530564"/>
    </source>
</evidence>
<dbReference type="EMBL" id="JACIDK010000003">
    <property type="protein sequence ID" value="MBB3891683.1"/>
    <property type="molecule type" value="Genomic_DNA"/>
</dbReference>
<dbReference type="Pfam" id="PF08241">
    <property type="entry name" value="Methyltransf_11"/>
    <property type="match status" value="1"/>
</dbReference>
<dbReference type="RefSeq" id="WP_183773013.1">
    <property type="nucleotide sequence ID" value="NZ_JACIDK010000003.1"/>
</dbReference>
<dbReference type="InterPro" id="IPR029063">
    <property type="entry name" value="SAM-dependent_MTases_sf"/>
</dbReference>
<dbReference type="GO" id="GO:0008757">
    <property type="term" value="F:S-adenosylmethionine-dependent methyltransferase activity"/>
    <property type="evidence" value="ECO:0007669"/>
    <property type="project" value="InterPro"/>
</dbReference>
<evidence type="ECO:0000259" key="1">
    <source>
        <dbReference type="Pfam" id="PF08241"/>
    </source>
</evidence>
<dbReference type="AlphaFoldDB" id="A0A840A1Y3"/>
<protein>
    <recommendedName>
        <fullName evidence="1">Methyltransferase type 11 domain-containing protein</fullName>
    </recommendedName>
</protein>
<gene>
    <name evidence="2" type="ORF">GGQ61_002411</name>
</gene>
<comment type="caution">
    <text evidence="2">The sequence shown here is derived from an EMBL/GenBank/DDBJ whole genome shotgun (WGS) entry which is preliminary data.</text>
</comment>
<keyword evidence="3" id="KW-1185">Reference proteome</keyword>
<reference evidence="2 3" key="1">
    <citation type="submission" date="2020-08" db="EMBL/GenBank/DDBJ databases">
        <title>Genomic Encyclopedia of Type Strains, Phase IV (KMG-IV): sequencing the most valuable type-strain genomes for metagenomic binning, comparative biology and taxonomic classification.</title>
        <authorList>
            <person name="Goeker M."/>
        </authorList>
    </citation>
    <scope>NUCLEOTIDE SEQUENCE [LARGE SCALE GENOMIC DNA]</scope>
    <source>
        <strain evidence="2 3">DSM 21793</strain>
    </source>
</reference>